<evidence type="ECO:0000256" key="2">
    <source>
        <dbReference type="ARBA" id="ARBA00022475"/>
    </source>
</evidence>
<dbReference type="CDD" id="cd06581">
    <property type="entry name" value="TM_PBP1_LivM_like"/>
    <property type="match status" value="1"/>
</dbReference>
<feature type="transmembrane region" description="Helical" evidence="6">
    <location>
        <begin position="51"/>
        <end position="68"/>
    </location>
</feature>
<gene>
    <name evidence="7" type="ORF">SAMN05661010_00473</name>
</gene>
<dbReference type="PANTHER" id="PTHR30482:SF10">
    <property type="entry name" value="HIGH-AFFINITY BRANCHED-CHAIN AMINO ACID TRANSPORT PROTEIN BRAE"/>
    <property type="match status" value="1"/>
</dbReference>
<organism evidence="7 8">
    <name type="scientific">Modicisalibacter muralis</name>
    <dbReference type="NCBI Taxonomy" id="119000"/>
    <lineage>
        <taxon>Bacteria</taxon>
        <taxon>Pseudomonadati</taxon>
        <taxon>Pseudomonadota</taxon>
        <taxon>Gammaproteobacteria</taxon>
        <taxon>Oceanospirillales</taxon>
        <taxon>Halomonadaceae</taxon>
        <taxon>Modicisalibacter</taxon>
    </lineage>
</organism>
<evidence type="ECO:0000313" key="8">
    <source>
        <dbReference type="Proteomes" id="UP000198654"/>
    </source>
</evidence>
<feature type="transmembrane region" description="Helical" evidence="6">
    <location>
        <begin position="75"/>
        <end position="96"/>
    </location>
</feature>
<dbReference type="Proteomes" id="UP000198654">
    <property type="component" value="Unassembled WGS sequence"/>
</dbReference>
<feature type="transmembrane region" description="Helical" evidence="6">
    <location>
        <begin position="174"/>
        <end position="192"/>
    </location>
</feature>
<feature type="transmembrane region" description="Helical" evidence="6">
    <location>
        <begin position="222"/>
        <end position="245"/>
    </location>
</feature>
<feature type="transmembrane region" description="Helical" evidence="6">
    <location>
        <begin position="289"/>
        <end position="311"/>
    </location>
</feature>
<dbReference type="Pfam" id="PF02653">
    <property type="entry name" value="BPD_transp_2"/>
    <property type="match status" value="1"/>
</dbReference>
<feature type="transmembrane region" description="Helical" evidence="6">
    <location>
        <begin position="102"/>
        <end position="125"/>
    </location>
</feature>
<dbReference type="InterPro" id="IPR001851">
    <property type="entry name" value="ABC_transp_permease"/>
</dbReference>
<keyword evidence="5 6" id="KW-0472">Membrane</keyword>
<dbReference type="GO" id="GO:0015658">
    <property type="term" value="F:branched-chain amino acid transmembrane transporter activity"/>
    <property type="evidence" value="ECO:0007669"/>
    <property type="project" value="InterPro"/>
</dbReference>
<keyword evidence="4 6" id="KW-1133">Transmembrane helix</keyword>
<evidence type="ECO:0000313" key="7">
    <source>
        <dbReference type="EMBL" id="SDK90441.1"/>
    </source>
</evidence>
<evidence type="ECO:0000256" key="4">
    <source>
        <dbReference type="ARBA" id="ARBA00022989"/>
    </source>
</evidence>
<dbReference type="OrthoDB" id="8843934at2"/>
<keyword evidence="3 6" id="KW-0812">Transmembrane</keyword>
<proteinExistence type="predicted"/>
<feature type="transmembrane region" description="Helical" evidence="6">
    <location>
        <begin position="20"/>
        <end position="45"/>
    </location>
</feature>
<sequence length="332" mass="35950">MSTRRERADSSVHGGGSSWVAWLSWLGVAIFAVYVAFMLAAPWLVNRGTLSLLYLVLYFVLLAASWNLMSGFTGYINFAHVAFIGVGMYASAIAIADLGAPWFLAVALGGCVAAAYAAVLSVPLLRIKGPYFTITTLAVAEGTRVIMSSAFMEPLTRAGSGIPLFVQIGFETKYFAMLALVVAVVVVTYVLANSRIGLRLLSIREDERAAENLGVNTTRLKIGAFVLSAFFAGLGGGLHAMYLSYIDPFNAFHIKYTVIPIIMTFFGGIGTVLGPVLGGTVLELFNDYIWAHVLRLNLATFGVVLVALILFMPQGLLEWLKDRGFLPKTRRI</sequence>
<dbReference type="STRING" id="119000.SAMN05661010_00473"/>
<dbReference type="GO" id="GO:0005886">
    <property type="term" value="C:plasma membrane"/>
    <property type="evidence" value="ECO:0007669"/>
    <property type="project" value="UniProtKB-SubCell"/>
</dbReference>
<comment type="subcellular location">
    <subcellularLocation>
        <location evidence="1">Cell inner membrane</location>
        <topology evidence="1">Multi-pass membrane protein</topology>
    </subcellularLocation>
</comment>
<name>A0A1G9FPV6_9GAMM</name>
<evidence type="ECO:0000256" key="1">
    <source>
        <dbReference type="ARBA" id="ARBA00004429"/>
    </source>
</evidence>
<protein>
    <submittedName>
        <fullName evidence="7">Amino acid/amide ABC transporter membrane protein 2, HAAT family</fullName>
    </submittedName>
</protein>
<dbReference type="EMBL" id="FNGI01000001">
    <property type="protein sequence ID" value="SDK90441.1"/>
    <property type="molecule type" value="Genomic_DNA"/>
</dbReference>
<evidence type="ECO:0000256" key="6">
    <source>
        <dbReference type="SAM" id="Phobius"/>
    </source>
</evidence>
<dbReference type="RefSeq" id="WP_089725123.1">
    <property type="nucleotide sequence ID" value="NZ_FNGI01000001.1"/>
</dbReference>
<dbReference type="InterPro" id="IPR043428">
    <property type="entry name" value="LivM-like"/>
</dbReference>
<dbReference type="AlphaFoldDB" id="A0A1G9FPV6"/>
<evidence type="ECO:0000256" key="3">
    <source>
        <dbReference type="ARBA" id="ARBA00022692"/>
    </source>
</evidence>
<dbReference type="PANTHER" id="PTHR30482">
    <property type="entry name" value="HIGH-AFFINITY BRANCHED-CHAIN AMINO ACID TRANSPORT SYSTEM PERMEASE"/>
    <property type="match status" value="1"/>
</dbReference>
<evidence type="ECO:0000256" key="5">
    <source>
        <dbReference type="ARBA" id="ARBA00023136"/>
    </source>
</evidence>
<reference evidence="7 8" key="1">
    <citation type="submission" date="2016-10" db="EMBL/GenBank/DDBJ databases">
        <authorList>
            <person name="de Groot N.N."/>
        </authorList>
    </citation>
    <scope>NUCLEOTIDE SEQUENCE [LARGE SCALE GENOMIC DNA]</scope>
    <source>
        <strain evidence="7 8">DSM 14789</strain>
    </source>
</reference>
<accession>A0A1G9FPV6</accession>
<feature type="transmembrane region" description="Helical" evidence="6">
    <location>
        <begin position="257"/>
        <end position="277"/>
    </location>
</feature>
<keyword evidence="2" id="KW-1003">Cell membrane</keyword>
<keyword evidence="8" id="KW-1185">Reference proteome</keyword>